<keyword evidence="7" id="KW-0732">Signal</keyword>
<evidence type="ECO:0000313" key="9">
    <source>
        <dbReference type="EMBL" id="MDA8483828.1"/>
    </source>
</evidence>
<dbReference type="InterPro" id="IPR002327">
    <property type="entry name" value="Cyt_c_1A/1B"/>
</dbReference>
<feature type="chain" id="PRO_5045760867" evidence="7">
    <location>
        <begin position="21"/>
        <end position="122"/>
    </location>
</feature>
<dbReference type="RefSeq" id="WP_271470903.1">
    <property type="nucleotide sequence ID" value="NZ_JANEWF010000010.1"/>
</dbReference>
<dbReference type="Gene3D" id="1.10.760.10">
    <property type="entry name" value="Cytochrome c-like domain"/>
    <property type="match status" value="1"/>
</dbReference>
<feature type="signal peptide" evidence="7">
    <location>
        <begin position="1"/>
        <end position="20"/>
    </location>
</feature>
<keyword evidence="1" id="KW-0813">Transport</keyword>
<keyword evidence="3 6" id="KW-0479">Metal-binding</keyword>
<comment type="caution">
    <text evidence="9">The sequence shown here is derived from an EMBL/GenBank/DDBJ whole genome shotgun (WGS) entry which is preliminary data.</text>
</comment>
<name>A0ABT4Y4R5_METRE</name>
<accession>A0ABT4Y4R5</accession>
<reference evidence="9 10" key="1">
    <citation type="submission" date="2022-07" db="EMBL/GenBank/DDBJ databases">
        <title>Genome Analysis of Selected Gammaproteobacteria from Nigerian Food snails.</title>
        <authorList>
            <person name="Okafor A.C."/>
        </authorList>
    </citation>
    <scope>NUCLEOTIDE SEQUENCE [LARGE SCALE GENOMIC DNA]</scope>
    <source>
        <strain evidence="9 10">Awg 2</strain>
    </source>
</reference>
<dbReference type="PROSITE" id="PS51007">
    <property type="entry name" value="CYTC"/>
    <property type="match status" value="1"/>
</dbReference>
<evidence type="ECO:0000256" key="7">
    <source>
        <dbReference type="SAM" id="SignalP"/>
    </source>
</evidence>
<evidence type="ECO:0000256" key="6">
    <source>
        <dbReference type="PROSITE-ProRule" id="PRU00433"/>
    </source>
</evidence>
<keyword evidence="2 6" id="KW-0349">Heme</keyword>
<dbReference type="Pfam" id="PF00034">
    <property type="entry name" value="Cytochrom_C"/>
    <property type="match status" value="1"/>
</dbReference>
<keyword evidence="10" id="KW-1185">Reference proteome</keyword>
<feature type="domain" description="Cytochrome c" evidence="8">
    <location>
        <begin position="22"/>
        <end position="122"/>
    </location>
</feature>
<evidence type="ECO:0000256" key="4">
    <source>
        <dbReference type="ARBA" id="ARBA00022982"/>
    </source>
</evidence>
<keyword evidence="4" id="KW-0249">Electron transport</keyword>
<evidence type="ECO:0000313" key="10">
    <source>
        <dbReference type="Proteomes" id="UP001211689"/>
    </source>
</evidence>
<dbReference type="PRINTS" id="PR00604">
    <property type="entry name" value="CYTCHRMECIAB"/>
</dbReference>
<evidence type="ECO:0000256" key="3">
    <source>
        <dbReference type="ARBA" id="ARBA00022723"/>
    </source>
</evidence>
<evidence type="ECO:0000256" key="5">
    <source>
        <dbReference type="ARBA" id="ARBA00023004"/>
    </source>
</evidence>
<dbReference type="InterPro" id="IPR009056">
    <property type="entry name" value="Cyt_c-like_dom"/>
</dbReference>
<dbReference type="InterPro" id="IPR036909">
    <property type="entry name" value="Cyt_c-like_dom_sf"/>
</dbReference>
<dbReference type="Proteomes" id="UP001211689">
    <property type="component" value="Unassembled WGS sequence"/>
</dbReference>
<evidence type="ECO:0000256" key="1">
    <source>
        <dbReference type="ARBA" id="ARBA00022448"/>
    </source>
</evidence>
<dbReference type="SUPFAM" id="SSF46626">
    <property type="entry name" value="Cytochrome c"/>
    <property type="match status" value="1"/>
</dbReference>
<keyword evidence="5 6" id="KW-0408">Iron</keyword>
<protein>
    <submittedName>
        <fullName evidence="9">C-type cytochrome</fullName>
    </submittedName>
</protein>
<evidence type="ECO:0000259" key="8">
    <source>
        <dbReference type="PROSITE" id="PS51007"/>
    </source>
</evidence>
<evidence type="ECO:0000256" key="2">
    <source>
        <dbReference type="ARBA" id="ARBA00022617"/>
    </source>
</evidence>
<dbReference type="EMBL" id="JANEWF010000010">
    <property type="protein sequence ID" value="MDA8483828.1"/>
    <property type="molecule type" value="Genomic_DNA"/>
</dbReference>
<gene>
    <name evidence="9" type="ORF">NNO07_12185</name>
</gene>
<dbReference type="PANTHER" id="PTHR11961">
    <property type="entry name" value="CYTOCHROME C"/>
    <property type="match status" value="1"/>
</dbReference>
<sequence length="122" mass="13062">MFHERLLVTGLALASSLAFAQGDAAKGQALFAAQCGFCHSVEAGKNLMGPSVHGVYGRTSAQAPRFGYSAPLKAAGLEWNDANLDRWLTSPATLLPGNLMMYPGQPNPQQRQDLIAYLKSLK</sequence>
<organism evidence="9 10">
    <name type="scientific">Metapseudomonas resinovorans</name>
    <name type="common">Pseudomonas resinovorans</name>
    <dbReference type="NCBI Taxonomy" id="53412"/>
    <lineage>
        <taxon>Bacteria</taxon>
        <taxon>Pseudomonadati</taxon>
        <taxon>Pseudomonadota</taxon>
        <taxon>Gammaproteobacteria</taxon>
        <taxon>Pseudomonadales</taxon>
        <taxon>Pseudomonadaceae</taxon>
        <taxon>Metapseudomonas</taxon>
    </lineage>
</organism>
<proteinExistence type="predicted"/>